<sequence>MEDICRCGRLITKKTSWTDLNPAEGGMQHVNDFGKLEDALTLNGLIHLCVIDLVRLSRDS</sequence>
<accession>A0ABR0VBY6</accession>
<evidence type="ECO:0000313" key="1">
    <source>
        <dbReference type="EMBL" id="KAK6132538.1"/>
    </source>
</evidence>
<organism evidence="1 2">
    <name type="scientific">Rehmannia glutinosa</name>
    <name type="common">Chinese foxglove</name>
    <dbReference type="NCBI Taxonomy" id="99300"/>
    <lineage>
        <taxon>Eukaryota</taxon>
        <taxon>Viridiplantae</taxon>
        <taxon>Streptophyta</taxon>
        <taxon>Embryophyta</taxon>
        <taxon>Tracheophyta</taxon>
        <taxon>Spermatophyta</taxon>
        <taxon>Magnoliopsida</taxon>
        <taxon>eudicotyledons</taxon>
        <taxon>Gunneridae</taxon>
        <taxon>Pentapetalae</taxon>
        <taxon>asterids</taxon>
        <taxon>lamiids</taxon>
        <taxon>Lamiales</taxon>
        <taxon>Orobanchaceae</taxon>
        <taxon>Rehmannieae</taxon>
        <taxon>Rehmannia</taxon>
    </lineage>
</organism>
<protein>
    <submittedName>
        <fullName evidence="1">Uncharacterized protein</fullName>
    </submittedName>
</protein>
<name>A0ABR0VBY6_REHGL</name>
<reference evidence="1 2" key="1">
    <citation type="journal article" date="2021" name="Comput. Struct. Biotechnol. J.">
        <title>De novo genome assembly of the potent medicinal plant Rehmannia glutinosa using nanopore technology.</title>
        <authorList>
            <person name="Ma L."/>
            <person name="Dong C."/>
            <person name="Song C."/>
            <person name="Wang X."/>
            <person name="Zheng X."/>
            <person name="Niu Y."/>
            <person name="Chen S."/>
            <person name="Feng W."/>
        </authorList>
    </citation>
    <scope>NUCLEOTIDE SEQUENCE [LARGE SCALE GENOMIC DNA]</scope>
    <source>
        <strain evidence="1">DH-2019</strain>
    </source>
</reference>
<evidence type="ECO:0000313" key="2">
    <source>
        <dbReference type="Proteomes" id="UP001318860"/>
    </source>
</evidence>
<dbReference type="EMBL" id="JABTTQ020001256">
    <property type="protein sequence ID" value="KAK6132538.1"/>
    <property type="molecule type" value="Genomic_DNA"/>
</dbReference>
<proteinExistence type="predicted"/>
<dbReference type="Proteomes" id="UP001318860">
    <property type="component" value="Unassembled WGS sequence"/>
</dbReference>
<gene>
    <name evidence="1" type="ORF">DH2020_033747</name>
</gene>
<comment type="caution">
    <text evidence="1">The sequence shown here is derived from an EMBL/GenBank/DDBJ whole genome shotgun (WGS) entry which is preliminary data.</text>
</comment>
<keyword evidence="2" id="KW-1185">Reference proteome</keyword>